<dbReference type="AlphaFoldDB" id="A0A6A6LBJ9"/>
<comment type="caution">
    <text evidence="2">The sequence shown here is derived from an EMBL/GenBank/DDBJ whole genome shotgun (WGS) entry which is preliminary data.</text>
</comment>
<evidence type="ECO:0000313" key="2">
    <source>
        <dbReference type="EMBL" id="KAF2297937.1"/>
    </source>
</evidence>
<protein>
    <recommendedName>
        <fullName evidence="1">Inhibitor I9 domain-containing protein</fullName>
    </recommendedName>
</protein>
<evidence type="ECO:0000259" key="1">
    <source>
        <dbReference type="Pfam" id="PF05922"/>
    </source>
</evidence>
<feature type="domain" description="Inhibitor I9" evidence="1">
    <location>
        <begin position="66"/>
        <end position="106"/>
    </location>
</feature>
<proteinExistence type="predicted"/>
<dbReference type="PANTHER" id="PTHR37379">
    <property type="entry name" value="OS01G0220500 PROTEIN"/>
    <property type="match status" value="1"/>
</dbReference>
<evidence type="ECO:0000313" key="3">
    <source>
        <dbReference type="Proteomes" id="UP000467840"/>
    </source>
</evidence>
<dbReference type="InterPro" id="IPR010259">
    <property type="entry name" value="S8pro/Inhibitor_I9"/>
</dbReference>
<dbReference type="Proteomes" id="UP000467840">
    <property type="component" value="Chromosome 1"/>
</dbReference>
<sequence length="107" mass="12369">MCILKKRKAVGMRNSRKTELYFVFMNYDPVYERLQAERTKEGAYELDLYLSRKHDELLANTLEYGSYKKTLSLAIVDGFAVEITEEQANVLRSANGVRVVEKNQEVA</sequence>
<keyword evidence="3" id="KW-1185">Reference proteome</keyword>
<accession>A0A6A6LBJ9</accession>
<reference evidence="2 3" key="1">
    <citation type="journal article" date="2020" name="Mol. Plant">
        <title>The Chromosome-Based Rubber Tree Genome Provides New Insights into Spurge Genome Evolution and Rubber Biosynthesis.</title>
        <authorList>
            <person name="Liu J."/>
            <person name="Shi C."/>
            <person name="Shi C.C."/>
            <person name="Li W."/>
            <person name="Zhang Q.J."/>
            <person name="Zhang Y."/>
            <person name="Li K."/>
            <person name="Lu H.F."/>
            <person name="Shi C."/>
            <person name="Zhu S.T."/>
            <person name="Xiao Z.Y."/>
            <person name="Nan H."/>
            <person name="Yue Y."/>
            <person name="Zhu X.G."/>
            <person name="Wu Y."/>
            <person name="Hong X.N."/>
            <person name="Fan G.Y."/>
            <person name="Tong Y."/>
            <person name="Zhang D."/>
            <person name="Mao C.L."/>
            <person name="Liu Y.L."/>
            <person name="Hao S.J."/>
            <person name="Liu W.Q."/>
            <person name="Lv M.Q."/>
            <person name="Zhang H.B."/>
            <person name="Liu Y."/>
            <person name="Hu-Tang G.R."/>
            <person name="Wang J.P."/>
            <person name="Wang J.H."/>
            <person name="Sun Y.H."/>
            <person name="Ni S.B."/>
            <person name="Chen W.B."/>
            <person name="Zhang X.C."/>
            <person name="Jiao Y.N."/>
            <person name="Eichler E.E."/>
            <person name="Li G.H."/>
            <person name="Liu X."/>
            <person name="Gao L.Z."/>
        </authorList>
    </citation>
    <scope>NUCLEOTIDE SEQUENCE [LARGE SCALE GENOMIC DNA]</scope>
    <source>
        <strain evidence="3">cv. GT1</strain>
        <tissue evidence="2">Leaf</tissue>
    </source>
</reference>
<dbReference type="Pfam" id="PF05922">
    <property type="entry name" value="Inhibitor_I9"/>
    <property type="match status" value="1"/>
</dbReference>
<dbReference type="EMBL" id="JAAGAX010000011">
    <property type="protein sequence ID" value="KAF2297937.1"/>
    <property type="molecule type" value="Genomic_DNA"/>
</dbReference>
<gene>
    <name evidence="2" type="ORF">GH714_005753</name>
</gene>
<organism evidence="2 3">
    <name type="scientific">Hevea brasiliensis</name>
    <name type="common">Para rubber tree</name>
    <name type="synonym">Siphonia brasiliensis</name>
    <dbReference type="NCBI Taxonomy" id="3981"/>
    <lineage>
        <taxon>Eukaryota</taxon>
        <taxon>Viridiplantae</taxon>
        <taxon>Streptophyta</taxon>
        <taxon>Embryophyta</taxon>
        <taxon>Tracheophyta</taxon>
        <taxon>Spermatophyta</taxon>
        <taxon>Magnoliopsida</taxon>
        <taxon>eudicotyledons</taxon>
        <taxon>Gunneridae</taxon>
        <taxon>Pentapetalae</taxon>
        <taxon>rosids</taxon>
        <taxon>fabids</taxon>
        <taxon>Malpighiales</taxon>
        <taxon>Euphorbiaceae</taxon>
        <taxon>Crotonoideae</taxon>
        <taxon>Micrandreae</taxon>
        <taxon>Hevea</taxon>
    </lineage>
</organism>
<dbReference type="SUPFAM" id="SSF54897">
    <property type="entry name" value="Protease propeptides/inhibitors"/>
    <property type="match status" value="1"/>
</dbReference>
<dbReference type="PANTHER" id="PTHR37379:SF1">
    <property type="entry name" value="OS01G0220500 PROTEIN"/>
    <property type="match status" value="1"/>
</dbReference>
<name>A0A6A6LBJ9_HEVBR</name>